<dbReference type="InterPro" id="IPR012337">
    <property type="entry name" value="RNaseH-like_sf"/>
</dbReference>
<dbReference type="InterPro" id="IPR036397">
    <property type="entry name" value="RNaseH_sf"/>
</dbReference>
<sequence>MKGRHFTFVTDHQPLKYIMDPGKAVPVTVAARIQRWCLFLGAFSYNIEFRGTKQHANCDGLSRLPQPLAPADKPDEVEIFHTTVVEALPVTEHDLRMQTRTDPVLSRVLELVQSGWQGTELHPERIPFAHRGKKITIHHGVLMWDSRVSSRPSKTERVSFGNASRGSHWYGQDEGLDIDFAGPVQRKMLMVVIDARSKWPEIFVMEITTAGETVSTLRSLSACMGLPDLIVSDNGPQFTSETFRRFATANGIKHVTGAPYHPSTNGQAERLVQSFKKGVKADKSSRTLHHKLDRFLLAYLSAPHATTELSPAQLLLGRNVETRLDLIKPDVTREINKTLLQSYDCTLKSFDQNQNVWVHNYRIVPKWVRGTVVEQTGPVLYKVKVNDQTWKRHVEQLRDSNLCPPDVETIDDCAVPEEVENVTPPGVTETERKDAPPLAVTPIGEFSSPEQQGHQLDPKPELITTCAGHLVKPPLKGLCLRLEGTVLFLCLWSQYQHVI</sequence>
<evidence type="ECO:0000259" key="1">
    <source>
        <dbReference type="PROSITE" id="PS50994"/>
    </source>
</evidence>
<gene>
    <name evidence="2" type="primary">K02A2.6</name>
    <name evidence="2" type="ORF">AWC38_SpisGene21737</name>
</gene>
<feature type="domain" description="Integrase catalytic" evidence="1">
    <location>
        <begin position="148"/>
        <end position="319"/>
    </location>
</feature>
<comment type="caution">
    <text evidence="2">The sequence shown here is derived from an EMBL/GenBank/DDBJ whole genome shotgun (WGS) entry which is preliminary data.</text>
</comment>
<dbReference type="Gene3D" id="3.30.420.10">
    <property type="entry name" value="Ribonuclease H-like superfamily/Ribonuclease H"/>
    <property type="match status" value="1"/>
</dbReference>
<protein>
    <submittedName>
        <fullName evidence="2">Uncharacterized protein K02A2.6</fullName>
    </submittedName>
</protein>
<evidence type="ECO:0000313" key="3">
    <source>
        <dbReference type="Proteomes" id="UP000225706"/>
    </source>
</evidence>
<accession>A0A2B4RAF2</accession>
<dbReference type="PROSITE" id="PS50994">
    <property type="entry name" value="INTEGRASE"/>
    <property type="match status" value="1"/>
</dbReference>
<dbReference type="STRING" id="50429.A0A2B4RAF2"/>
<dbReference type="InterPro" id="IPR001584">
    <property type="entry name" value="Integrase_cat-core"/>
</dbReference>
<dbReference type="Pfam" id="PF00665">
    <property type="entry name" value="rve"/>
    <property type="match status" value="1"/>
</dbReference>
<organism evidence="2 3">
    <name type="scientific">Stylophora pistillata</name>
    <name type="common">Smooth cauliflower coral</name>
    <dbReference type="NCBI Taxonomy" id="50429"/>
    <lineage>
        <taxon>Eukaryota</taxon>
        <taxon>Metazoa</taxon>
        <taxon>Cnidaria</taxon>
        <taxon>Anthozoa</taxon>
        <taxon>Hexacorallia</taxon>
        <taxon>Scleractinia</taxon>
        <taxon>Astrocoeniina</taxon>
        <taxon>Pocilloporidae</taxon>
        <taxon>Stylophora</taxon>
    </lineage>
</organism>
<name>A0A2B4RAF2_STYPI</name>
<dbReference type="SUPFAM" id="SSF53098">
    <property type="entry name" value="Ribonuclease H-like"/>
    <property type="match status" value="1"/>
</dbReference>
<evidence type="ECO:0000313" key="2">
    <source>
        <dbReference type="EMBL" id="PFX14136.1"/>
    </source>
</evidence>
<proteinExistence type="predicted"/>
<dbReference type="EMBL" id="LSMT01000834">
    <property type="protein sequence ID" value="PFX14136.1"/>
    <property type="molecule type" value="Genomic_DNA"/>
</dbReference>
<dbReference type="AlphaFoldDB" id="A0A2B4RAF2"/>
<dbReference type="PANTHER" id="PTHR37984:SF13">
    <property type="entry name" value="RIBONUCLEASE H"/>
    <property type="match status" value="1"/>
</dbReference>
<keyword evidence="3" id="KW-1185">Reference proteome</keyword>
<dbReference type="PANTHER" id="PTHR37984">
    <property type="entry name" value="PROTEIN CBG26694"/>
    <property type="match status" value="1"/>
</dbReference>
<dbReference type="GO" id="GO:0003676">
    <property type="term" value="F:nucleic acid binding"/>
    <property type="evidence" value="ECO:0007669"/>
    <property type="project" value="InterPro"/>
</dbReference>
<dbReference type="InterPro" id="IPR050951">
    <property type="entry name" value="Retrovirus_Pol_polyprotein"/>
</dbReference>
<dbReference type="Proteomes" id="UP000225706">
    <property type="component" value="Unassembled WGS sequence"/>
</dbReference>
<dbReference type="GO" id="GO:0015074">
    <property type="term" value="P:DNA integration"/>
    <property type="evidence" value="ECO:0007669"/>
    <property type="project" value="InterPro"/>
</dbReference>
<reference evidence="3" key="1">
    <citation type="journal article" date="2017" name="bioRxiv">
        <title>Comparative analysis of the genomes of Stylophora pistillata and Acropora digitifera provides evidence for extensive differences between species of corals.</title>
        <authorList>
            <person name="Voolstra C.R."/>
            <person name="Li Y."/>
            <person name="Liew Y.J."/>
            <person name="Baumgarten S."/>
            <person name="Zoccola D."/>
            <person name="Flot J.-F."/>
            <person name="Tambutte S."/>
            <person name="Allemand D."/>
            <person name="Aranda M."/>
        </authorList>
    </citation>
    <scope>NUCLEOTIDE SEQUENCE [LARGE SCALE GENOMIC DNA]</scope>
</reference>
<dbReference type="OrthoDB" id="5982225at2759"/>